<dbReference type="AlphaFoldDB" id="A0A2P2R4E5"/>
<reference evidence="1" key="1">
    <citation type="submission" date="2018-02" db="EMBL/GenBank/DDBJ databases">
        <title>Rhizophora mucronata_Transcriptome.</title>
        <authorList>
            <person name="Meera S.P."/>
            <person name="Sreeshan A."/>
            <person name="Augustine A."/>
        </authorList>
    </citation>
    <scope>NUCLEOTIDE SEQUENCE</scope>
    <source>
        <tissue evidence="1">Leaf</tissue>
    </source>
</reference>
<sequence>MLQLTMFNFANRELRKLNPELMVILLLKHTSNLNDHHLTTLAET</sequence>
<dbReference type="EMBL" id="GGEC01093587">
    <property type="protein sequence ID" value="MBX74071.1"/>
    <property type="molecule type" value="Transcribed_RNA"/>
</dbReference>
<accession>A0A2P2R4E5</accession>
<protein>
    <submittedName>
        <fullName evidence="1">Uncharacterized protein</fullName>
    </submittedName>
</protein>
<evidence type="ECO:0000313" key="1">
    <source>
        <dbReference type="EMBL" id="MBX74071.1"/>
    </source>
</evidence>
<name>A0A2P2R4E5_RHIMU</name>
<proteinExistence type="predicted"/>
<organism evidence="1">
    <name type="scientific">Rhizophora mucronata</name>
    <name type="common">Asiatic mangrove</name>
    <dbReference type="NCBI Taxonomy" id="61149"/>
    <lineage>
        <taxon>Eukaryota</taxon>
        <taxon>Viridiplantae</taxon>
        <taxon>Streptophyta</taxon>
        <taxon>Embryophyta</taxon>
        <taxon>Tracheophyta</taxon>
        <taxon>Spermatophyta</taxon>
        <taxon>Magnoliopsida</taxon>
        <taxon>eudicotyledons</taxon>
        <taxon>Gunneridae</taxon>
        <taxon>Pentapetalae</taxon>
        <taxon>rosids</taxon>
        <taxon>fabids</taxon>
        <taxon>Malpighiales</taxon>
        <taxon>Rhizophoraceae</taxon>
        <taxon>Rhizophora</taxon>
    </lineage>
</organism>